<sequence length="273" mass="29791">MNKWTTIATSLLLAGGAAIGVAGATDNGKVSVDESAVVLNTQTAQPAQTENENSPANDETITKEEAIAIAQQVLPGKVKEIEQDSDDGHRYYEIELKYEGKDYDFDIDAATGEVLNIDGNLLRTPLADKMEITAEQAKQAVLDEVGEGRIKEIELEKNRGTYMYEIEVKVHGDDDDWYVDANTGEVLASGNDKRGAEAQSQRTQQADSAERLSVKEAKNIALAHVGQGRVDDADLDRENGRLVYEIEIEQSGGDDVELIIDALTGEILHVDWD</sequence>
<keyword evidence="5" id="KW-1185">Reference proteome</keyword>
<evidence type="ECO:0000256" key="1">
    <source>
        <dbReference type="SAM" id="MobiDB-lite"/>
    </source>
</evidence>
<protein>
    <submittedName>
        <fullName evidence="4">PepSY domain-containing protein</fullName>
    </submittedName>
</protein>
<feature type="domain" description="PepSY" evidence="3">
    <location>
        <begin position="212"/>
        <end position="268"/>
    </location>
</feature>
<dbReference type="Gene3D" id="3.10.450.40">
    <property type="match status" value="3"/>
</dbReference>
<feature type="domain" description="PepSY" evidence="3">
    <location>
        <begin position="132"/>
        <end position="188"/>
    </location>
</feature>
<organism evidence="4 5">
    <name type="scientific">Halalkalibacter oceani</name>
    <dbReference type="NCBI Taxonomy" id="1653776"/>
    <lineage>
        <taxon>Bacteria</taxon>
        <taxon>Bacillati</taxon>
        <taxon>Bacillota</taxon>
        <taxon>Bacilli</taxon>
        <taxon>Bacillales</taxon>
        <taxon>Bacillaceae</taxon>
        <taxon>Halalkalibacter</taxon>
    </lineage>
</organism>
<accession>A0A9X2IMP8</accession>
<evidence type="ECO:0000256" key="2">
    <source>
        <dbReference type="SAM" id="SignalP"/>
    </source>
</evidence>
<dbReference type="SUPFAM" id="SSF160574">
    <property type="entry name" value="BT0923-like"/>
    <property type="match status" value="1"/>
</dbReference>
<evidence type="ECO:0000313" key="5">
    <source>
        <dbReference type="Proteomes" id="UP001139179"/>
    </source>
</evidence>
<reference evidence="4" key="1">
    <citation type="submission" date="2022-05" db="EMBL/GenBank/DDBJ databases">
        <title>Comparative Genomics of Spacecraft Associated Microbes.</title>
        <authorList>
            <person name="Tran M.T."/>
            <person name="Wright A."/>
            <person name="Seuylemezian A."/>
            <person name="Eisen J."/>
            <person name="Coil D."/>
        </authorList>
    </citation>
    <scope>NUCLEOTIDE SEQUENCE</scope>
    <source>
        <strain evidence="4">214.1.1</strain>
    </source>
</reference>
<feature type="signal peptide" evidence="2">
    <location>
        <begin position="1"/>
        <end position="24"/>
    </location>
</feature>
<evidence type="ECO:0000259" key="3">
    <source>
        <dbReference type="Pfam" id="PF03413"/>
    </source>
</evidence>
<dbReference type="Pfam" id="PF03413">
    <property type="entry name" value="PepSY"/>
    <property type="match status" value="3"/>
</dbReference>
<proteinExistence type="predicted"/>
<feature type="domain" description="PepSY" evidence="3">
    <location>
        <begin position="61"/>
        <end position="117"/>
    </location>
</feature>
<dbReference type="AlphaFoldDB" id="A0A9X2IMP8"/>
<dbReference type="Proteomes" id="UP001139179">
    <property type="component" value="Unassembled WGS sequence"/>
</dbReference>
<gene>
    <name evidence="4" type="ORF">M3202_00750</name>
</gene>
<dbReference type="InterPro" id="IPR025711">
    <property type="entry name" value="PepSY"/>
</dbReference>
<feature type="chain" id="PRO_5040869224" evidence="2">
    <location>
        <begin position="25"/>
        <end position="273"/>
    </location>
</feature>
<name>A0A9X2IMP8_9BACI</name>
<evidence type="ECO:0000313" key="4">
    <source>
        <dbReference type="EMBL" id="MCM3712597.1"/>
    </source>
</evidence>
<dbReference type="EMBL" id="JAMBOL010000001">
    <property type="protein sequence ID" value="MCM3712597.1"/>
    <property type="molecule type" value="Genomic_DNA"/>
</dbReference>
<feature type="compositionally biased region" description="Polar residues" evidence="1">
    <location>
        <begin position="198"/>
        <end position="207"/>
    </location>
</feature>
<dbReference type="RefSeq" id="WP_251221472.1">
    <property type="nucleotide sequence ID" value="NZ_JAMBOL010000001.1"/>
</dbReference>
<keyword evidence="2" id="KW-0732">Signal</keyword>
<feature type="region of interest" description="Disordered" evidence="1">
    <location>
        <begin position="188"/>
        <end position="209"/>
    </location>
</feature>
<comment type="caution">
    <text evidence="4">The sequence shown here is derived from an EMBL/GenBank/DDBJ whole genome shotgun (WGS) entry which is preliminary data.</text>
</comment>